<evidence type="ECO:0000313" key="2">
    <source>
        <dbReference type="Proteomes" id="UP000199534"/>
    </source>
</evidence>
<dbReference type="AlphaFoldDB" id="A0A1I6FQM5"/>
<name>A0A1I6FQM5_9FLAO</name>
<keyword evidence="2" id="KW-1185">Reference proteome</keyword>
<dbReference type="Proteomes" id="UP000199534">
    <property type="component" value="Unassembled WGS sequence"/>
</dbReference>
<proteinExistence type="predicted"/>
<dbReference type="EMBL" id="FOYQ01000001">
    <property type="protein sequence ID" value="SFR32174.1"/>
    <property type="molecule type" value="Genomic_DNA"/>
</dbReference>
<dbReference type="STRING" id="400055.SAMN04490243_0438"/>
<organism evidence="1 2">
    <name type="scientific">Robiginitalea myxolifaciens</name>
    <dbReference type="NCBI Taxonomy" id="400055"/>
    <lineage>
        <taxon>Bacteria</taxon>
        <taxon>Pseudomonadati</taxon>
        <taxon>Bacteroidota</taxon>
        <taxon>Flavobacteriia</taxon>
        <taxon>Flavobacteriales</taxon>
        <taxon>Flavobacteriaceae</taxon>
        <taxon>Robiginitalea</taxon>
    </lineage>
</organism>
<dbReference type="OrthoDB" id="1114031at2"/>
<reference evidence="1 2" key="1">
    <citation type="submission" date="2016-10" db="EMBL/GenBank/DDBJ databases">
        <authorList>
            <person name="de Groot N.N."/>
        </authorList>
    </citation>
    <scope>NUCLEOTIDE SEQUENCE [LARGE SCALE GENOMIC DNA]</scope>
    <source>
        <strain evidence="1 2">DSM 21019</strain>
    </source>
</reference>
<evidence type="ECO:0000313" key="1">
    <source>
        <dbReference type="EMBL" id="SFR32174.1"/>
    </source>
</evidence>
<protein>
    <recommendedName>
        <fullName evidence="3">Lipoprotein</fullName>
    </recommendedName>
</protein>
<dbReference type="PROSITE" id="PS51257">
    <property type="entry name" value="PROKAR_LIPOPROTEIN"/>
    <property type="match status" value="1"/>
</dbReference>
<dbReference type="RefSeq" id="WP_092980303.1">
    <property type="nucleotide sequence ID" value="NZ_FOYQ01000001.1"/>
</dbReference>
<gene>
    <name evidence="1" type="ORF">SAMN04490243_0438</name>
</gene>
<sequence length="287" mass="31330">MKKPQIKWMLLPLLVAGITLGSCEKEDAGDEISADAEVFTTASLEQADESDWITEEIAFLGDEIMGQDEISASGKGIADSGYFPECVTITTVVTDTSVEKTIDFGMGCELPNGNVLTGMILMTLSKDAEAATRTGTLELAGFTFNGIAVAGEASLFRQRMNENGVPQSDFEAAFSAEWPDGATASWTGNRTREWIEGFGSGFWADNVFLITGSRTFINRQGHTFERTVLESLRREWSCRFIVSGLLQLSRDGQQAELNFGDGSCDGFGTLTLPNGTEEEIRLRRARR</sequence>
<evidence type="ECO:0008006" key="3">
    <source>
        <dbReference type="Google" id="ProtNLM"/>
    </source>
</evidence>
<accession>A0A1I6FQM5</accession>